<keyword evidence="2" id="KW-1185">Reference proteome</keyword>
<evidence type="ECO:0000313" key="1">
    <source>
        <dbReference type="EMBL" id="ASV30890.1"/>
    </source>
</evidence>
<proteinExistence type="predicted"/>
<dbReference type="KEGG" id="marb:CJ263_12050"/>
<reference evidence="1 2" key="1">
    <citation type="submission" date="2017-08" db="EMBL/GenBank/DDBJ databases">
        <title>The complete genome sequence of Maribacter sp. B1, isolated from deep-sea sediment.</title>
        <authorList>
            <person name="Wu Y.-H."/>
            <person name="Cheng H."/>
            <person name="Xu X.-W."/>
        </authorList>
    </citation>
    <scope>NUCLEOTIDE SEQUENCE [LARGE SCALE GENOMIC DNA]</scope>
    <source>
        <strain evidence="1 2">B1</strain>
    </source>
</reference>
<evidence type="ECO:0000313" key="2">
    <source>
        <dbReference type="Proteomes" id="UP000215244"/>
    </source>
</evidence>
<dbReference type="InterPro" id="IPR045444">
    <property type="entry name" value="DUF6503"/>
</dbReference>
<organism evidence="1 2">
    <name type="scientific">Maribacter cobaltidurans</name>
    <dbReference type="NCBI Taxonomy" id="1178778"/>
    <lineage>
        <taxon>Bacteria</taxon>
        <taxon>Pseudomonadati</taxon>
        <taxon>Bacteroidota</taxon>
        <taxon>Flavobacteriia</taxon>
        <taxon>Flavobacteriales</taxon>
        <taxon>Flavobacteriaceae</taxon>
        <taxon>Maribacter</taxon>
    </lineage>
</organism>
<dbReference type="Proteomes" id="UP000215244">
    <property type="component" value="Chromosome"/>
</dbReference>
<name>A0A223V6X6_9FLAO</name>
<protein>
    <submittedName>
        <fullName evidence="1">Uncharacterized protein</fullName>
    </submittedName>
</protein>
<accession>A0A223V6X6</accession>
<dbReference type="EMBL" id="CP022957">
    <property type="protein sequence ID" value="ASV30890.1"/>
    <property type="molecule type" value="Genomic_DNA"/>
</dbReference>
<dbReference type="AlphaFoldDB" id="A0A223V6X6"/>
<gene>
    <name evidence="1" type="ORF">CJ263_12050</name>
</gene>
<dbReference type="Pfam" id="PF20113">
    <property type="entry name" value="DUF6503"/>
    <property type="match status" value="1"/>
</dbReference>
<sequence length="280" mass="32912">MNRIREYQQTRNKMNYQKTTGPIKNYMKQVSNKPFFFSIPIIISILSFSLSFAQQDIIDKAIAVSGTEKLKNAKASFDFRDYQYTYKRNQGRFEYTRIGKKGDGTEIRDVYTNKGLVRYVADTLISLTEKREKAYTNSVNSVMYFAFLPLWLKDPAVIVEDQGRSLIKGKEYYKIRITFKQEGGGDDFEDVFLYWFDVEDYSMDYLAYKYFTGKGGMRFREAYNQRNVNGVVIQDYRNLQPKIKDGIDFDEIEKAFENDQLEELSLIQLKNVKIKTIPKP</sequence>